<accession>A0ACC2XJN0</accession>
<dbReference type="EMBL" id="JASBWU010000002">
    <property type="protein sequence ID" value="KAJ9124063.1"/>
    <property type="molecule type" value="Genomic_DNA"/>
</dbReference>
<dbReference type="Proteomes" id="UP001243375">
    <property type="component" value="Unassembled WGS sequence"/>
</dbReference>
<sequence>MDAILQVVPIHVLSHPSVHQPVRRILRHGDASFFPSPGTTPAEPLDASKTDDRGHNRTLQSEKKQHAEVREERLVYIWSSLLTRVEDFPELLPVLFPVRAEGSARYLAAIGIDLLTGHLHDDTETGVAARTAMSSLLRIAFDAHDLGSVATACHFEKSARLAIAKHFCNDSTRFVEVLIAGLGAIYSVLPNRIRLDVGVEMAAKPPARERSDIPASSLSEDPLNNDVKCVFDRDVQTQLNLLLDLIAFTNQTFRMTATTKTSTDEIDVLRLRLQASIESSLKASFIDNVLYPALLESSMEDGSASAVAAYLACIFEDESSITDTSVGSIIVKHLLGSVPSTAQAGKLQYNLRDFMVDMILHGSSDNTIAASTLLDAITHKYCHQASAAILAKPRLSSTRFARDLQSFRVDKTPPTLTSQSQSRITNISPRHTALTHSQVSSASQRPSTSLRAIESYQSLLRRLLLSNATDNTTDGEIQETYESDAFVTMSCHPCFIRCLALLDSSPHHAADEAHPQLVMDRDGLLLKAVICRLRNFFSSEPCANLELTQAICNTANCPMIGLTNWMTLDATAAPPNMTTVRDEIDSLDDPFLDLPKPRQTPKPAVLILLGELVNDVKRFRATVPDFNTRMAERRQGLLGLNRGSNAKADTALQPAPAHEGDPKENSVFNTPTKPTRPGMVSVLTSFLTPRKQTGVASSLLTESTVATSADDQKATPTEDHQRQGNSVLLDSPRYRAPTVSASPYSMSKRNKRVIHASHASDSSSIASSEVASCVPKTGLAIPRVTLESVLDNVVVLEAFIQHLIALLVARRTLGVDDVD</sequence>
<reference evidence="1" key="1">
    <citation type="submission" date="2023-04" db="EMBL/GenBank/DDBJ databases">
        <title>Draft Genome sequencing of Naganishia species isolated from polar environments using Oxford Nanopore Technology.</title>
        <authorList>
            <person name="Leo P."/>
            <person name="Venkateswaran K."/>
        </authorList>
    </citation>
    <scope>NUCLEOTIDE SEQUENCE</scope>
    <source>
        <strain evidence="1">MNA-CCFEE 5425</strain>
    </source>
</reference>
<gene>
    <name evidence="1" type="ORF">QFC22_000856</name>
</gene>
<protein>
    <submittedName>
        <fullName evidence="1">Uncharacterized protein</fullName>
    </submittedName>
</protein>
<comment type="caution">
    <text evidence="1">The sequence shown here is derived from an EMBL/GenBank/DDBJ whole genome shotgun (WGS) entry which is preliminary data.</text>
</comment>
<organism evidence="1 2">
    <name type="scientific">Naganishia vaughanmartiniae</name>
    <dbReference type="NCBI Taxonomy" id="1424756"/>
    <lineage>
        <taxon>Eukaryota</taxon>
        <taxon>Fungi</taxon>
        <taxon>Dikarya</taxon>
        <taxon>Basidiomycota</taxon>
        <taxon>Agaricomycotina</taxon>
        <taxon>Tremellomycetes</taxon>
        <taxon>Filobasidiales</taxon>
        <taxon>Filobasidiaceae</taxon>
        <taxon>Naganishia</taxon>
    </lineage>
</organism>
<proteinExistence type="predicted"/>
<name>A0ACC2XJN0_9TREE</name>
<evidence type="ECO:0000313" key="1">
    <source>
        <dbReference type="EMBL" id="KAJ9124063.1"/>
    </source>
</evidence>
<keyword evidence="2" id="KW-1185">Reference proteome</keyword>
<evidence type="ECO:0000313" key="2">
    <source>
        <dbReference type="Proteomes" id="UP001243375"/>
    </source>
</evidence>